<name>A0A179UEV2_BLAGS</name>
<dbReference type="VEuPathDB" id="FungiDB:BDBG_02681"/>
<dbReference type="OrthoDB" id="3940621at2759"/>
<organism evidence="2 3">
    <name type="scientific">Blastomyces gilchristii (strain SLH14081)</name>
    <name type="common">Blastomyces dermatitidis</name>
    <dbReference type="NCBI Taxonomy" id="559298"/>
    <lineage>
        <taxon>Eukaryota</taxon>
        <taxon>Fungi</taxon>
        <taxon>Dikarya</taxon>
        <taxon>Ascomycota</taxon>
        <taxon>Pezizomycotina</taxon>
        <taxon>Eurotiomycetes</taxon>
        <taxon>Eurotiomycetidae</taxon>
        <taxon>Onygenales</taxon>
        <taxon>Ajellomycetaceae</taxon>
        <taxon>Blastomyces</taxon>
    </lineage>
</organism>
<proteinExistence type="predicted"/>
<evidence type="ECO:0000313" key="3">
    <source>
        <dbReference type="Proteomes" id="UP000002038"/>
    </source>
</evidence>
<keyword evidence="3" id="KW-1185">Reference proteome</keyword>
<dbReference type="RefSeq" id="XP_002626504.1">
    <property type="nucleotide sequence ID" value="XM_002626458.2"/>
</dbReference>
<dbReference type="Proteomes" id="UP000002038">
    <property type="component" value="Unassembled WGS sequence"/>
</dbReference>
<dbReference type="KEGG" id="bgh:BDBG_02681"/>
<dbReference type="AlphaFoldDB" id="A0A179UEV2"/>
<reference evidence="3" key="1">
    <citation type="journal article" date="2015" name="PLoS Genet.">
        <title>The dynamic genome and transcriptome of the human fungal pathogen Blastomyces and close relative Emmonsia.</title>
        <authorList>
            <person name="Munoz J.F."/>
            <person name="Gauthier G.M."/>
            <person name="Desjardins C.A."/>
            <person name="Gallo J.E."/>
            <person name="Holder J."/>
            <person name="Sullivan T.D."/>
            <person name="Marty A.J."/>
            <person name="Carmen J.C."/>
            <person name="Chen Z."/>
            <person name="Ding L."/>
            <person name="Gujja S."/>
            <person name="Magrini V."/>
            <person name="Misas E."/>
            <person name="Mitreva M."/>
            <person name="Priest M."/>
            <person name="Saif S."/>
            <person name="Whiston E.A."/>
            <person name="Young S."/>
            <person name="Zeng Q."/>
            <person name="Goldman W.E."/>
            <person name="Mardis E.R."/>
            <person name="Taylor J.W."/>
            <person name="McEwen J.G."/>
            <person name="Clay O.K."/>
            <person name="Klein B.S."/>
            <person name="Cuomo C.A."/>
        </authorList>
    </citation>
    <scope>NUCLEOTIDE SEQUENCE [LARGE SCALE GENOMIC DNA]</scope>
    <source>
        <strain evidence="3">SLH14081</strain>
    </source>
</reference>
<accession>A0A179UEV2</accession>
<dbReference type="STRING" id="559298.A0A179UEV2"/>
<protein>
    <submittedName>
        <fullName evidence="2">Uncharacterized protein</fullName>
    </submittedName>
</protein>
<evidence type="ECO:0000313" key="2">
    <source>
        <dbReference type="EMBL" id="OAT06494.1"/>
    </source>
</evidence>
<feature type="region of interest" description="Disordered" evidence="1">
    <location>
        <begin position="251"/>
        <end position="271"/>
    </location>
</feature>
<evidence type="ECO:0000256" key="1">
    <source>
        <dbReference type="SAM" id="MobiDB-lite"/>
    </source>
</evidence>
<dbReference type="GeneID" id="8505994"/>
<dbReference type="EMBL" id="GG657451">
    <property type="protein sequence ID" value="OAT06494.1"/>
    <property type="molecule type" value="Genomic_DNA"/>
</dbReference>
<gene>
    <name evidence="2" type="ORF">BDBG_02681</name>
</gene>
<sequence>MATMPNLGLFARLPYELREKIWAELVPTPAQDMSNSNTDLSILRASHFLHDEIDEVIHRRGTLEFDIDPVYRPTADLCTVSFRRKHRLLDHGGADCPSPPVSWTLKSVASAKTRGFGSMAFHKFDQVIVNIPSPDPNDVGELFCLWQKVRNLVSLFRGGTQIKSLLIRLLERESDGQNWIDTLDWPSTAYTPAPARSTCQHDYDVPILPFCTLPNLKALRVETYSEEFTELMDWYVIDGLIKLVRDSNRERERERESANAGGNAEAKPKAKSLKDKFKVKGKGRASDKSRLSARADLERRNAFEYYWMHSLLWTYADGSRTADLMRRETLREWARDGCKSVFEKEICRIIQEYPEFLNRQSSNVVRDMHYVGVCLNAAARRRRLEYDAVSAFACAPAPTPASTPASTSGSISGFTARSTSGSLSASTFPSDENKPMTAAEIEKQSEEDWDTLLPAGLPVLETGEFGMAVGHLITDPVYYDSVREDRDKYEPFDRLVRKWGLRFRRSLWWHLKRRIHQKLGIPMMIDGYYR</sequence>